<dbReference type="AlphaFoldDB" id="A0A0F6YFB7"/>
<dbReference type="Pfam" id="PF12476">
    <property type="entry name" value="DUF3696"/>
    <property type="match status" value="1"/>
</dbReference>
<gene>
    <name evidence="3" type="ORF">DB32_000571</name>
</gene>
<feature type="domain" description="ATPase AAA-type core" evidence="2">
    <location>
        <begin position="476"/>
        <end position="544"/>
    </location>
</feature>
<dbReference type="GO" id="GO:0005524">
    <property type="term" value="F:ATP binding"/>
    <property type="evidence" value="ECO:0007669"/>
    <property type="project" value="InterPro"/>
</dbReference>
<evidence type="ECO:0000259" key="1">
    <source>
        <dbReference type="Pfam" id="PF12476"/>
    </source>
</evidence>
<dbReference type="Pfam" id="PF13304">
    <property type="entry name" value="AAA_21"/>
    <property type="match status" value="1"/>
</dbReference>
<dbReference type="KEGG" id="samy:DB32_000571"/>
<dbReference type="Gene3D" id="3.40.50.300">
    <property type="entry name" value="P-loop containing nucleotide triphosphate hydrolases"/>
    <property type="match status" value="1"/>
</dbReference>
<evidence type="ECO:0000313" key="3">
    <source>
        <dbReference type="EMBL" id="AKF03422.1"/>
    </source>
</evidence>
<organism evidence="3 4">
    <name type="scientific">Sandaracinus amylolyticus</name>
    <dbReference type="NCBI Taxonomy" id="927083"/>
    <lineage>
        <taxon>Bacteria</taxon>
        <taxon>Pseudomonadati</taxon>
        <taxon>Myxococcota</taxon>
        <taxon>Polyangia</taxon>
        <taxon>Polyangiales</taxon>
        <taxon>Sandaracinaceae</taxon>
        <taxon>Sandaracinus</taxon>
    </lineage>
</organism>
<dbReference type="GO" id="GO:0016887">
    <property type="term" value="F:ATP hydrolysis activity"/>
    <property type="evidence" value="ECO:0007669"/>
    <property type="project" value="InterPro"/>
</dbReference>
<accession>A0A0F6YFB7</accession>
<dbReference type="InterPro" id="IPR027417">
    <property type="entry name" value="P-loop_NTPase"/>
</dbReference>
<sequence length="614" mass="65755">MRGYGLRTPRRGFRMLQRLVIAGYKCFRNETTLDLAPVTVLAGANSAGKSSVFQVLRLLRQSFGTSSGGPGLILNGDEIQVGRAEDVVTSDATGRAESVAISVEVGSGTGYRDDVPYTRGLLNGFVLRTTFAAPEHSLTLPLSELTISVATRGRVPERFVVKRRAASPSPEAPGVPGMTQAPYVVVGSGGTDLVALQGLSVQDAWSPDKHLMAIVGTRRRILEECGAILRVVAPPAAAADAGSLVDREALARHLARLDDGEILEWAATFWRQLLDPDLAPTDLRTRLVAAVTQRFATIESVTADLQRADLFRENATHAWLAPAIAALASLEGGARLRQLIAEAIAQRASDAPTYIQSHGSVPLWGVQEFFAKRVVHLGPVREAPKQLYSFAVPAEGVGARGEAVVNFLAAHGSSSDARPMPPQPGSAWQSEDVPLITAISAWASWIGVARDIEVVDAGKYGRGVRVTGFGGSVSDLPHVGTGLSQVLPILALCLAVPRDSTILLEQPELHLHPSAQTRMATFFNACAASGRQIVIETHSDHIINGLRLDVARGWVDPSNGLAMLSFAPTETSGTSVVRVEIDRDGVLTDWPPGFFDEADTVLAEMLRLRTRRRR</sequence>
<name>A0A0F6YFB7_9BACT</name>
<feature type="domain" description="DUF3696" evidence="1">
    <location>
        <begin position="573"/>
        <end position="604"/>
    </location>
</feature>
<protein>
    <recommendedName>
        <fullName evidence="5">DUF3696 domain-containing protein</fullName>
    </recommendedName>
</protein>
<dbReference type="InterPro" id="IPR022532">
    <property type="entry name" value="DUF3696"/>
</dbReference>
<dbReference type="InterPro" id="IPR051396">
    <property type="entry name" value="Bact_Antivir_Def_Nuclease"/>
</dbReference>
<dbReference type="STRING" id="927083.DB32_000571"/>
<dbReference type="SUPFAM" id="SSF52540">
    <property type="entry name" value="P-loop containing nucleoside triphosphate hydrolases"/>
    <property type="match status" value="1"/>
</dbReference>
<evidence type="ECO:0000259" key="2">
    <source>
        <dbReference type="Pfam" id="PF13304"/>
    </source>
</evidence>
<dbReference type="EMBL" id="CP011125">
    <property type="protein sequence ID" value="AKF03422.1"/>
    <property type="molecule type" value="Genomic_DNA"/>
</dbReference>
<proteinExistence type="predicted"/>
<evidence type="ECO:0000313" key="4">
    <source>
        <dbReference type="Proteomes" id="UP000034883"/>
    </source>
</evidence>
<keyword evidence="4" id="KW-1185">Reference proteome</keyword>
<dbReference type="InterPro" id="IPR003959">
    <property type="entry name" value="ATPase_AAA_core"/>
</dbReference>
<reference evidence="3 4" key="1">
    <citation type="submission" date="2015-03" db="EMBL/GenBank/DDBJ databases">
        <title>Genome assembly of Sandaracinus amylolyticus DSM 53668.</title>
        <authorList>
            <person name="Sharma G."/>
            <person name="Subramanian S."/>
        </authorList>
    </citation>
    <scope>NUCLEOTIDE SEQUENCE [LARGE SCALE GENOMIC DNA]</scope>
    <source>
        <strain evidence="3 4">DSM 53668</strain>
    </source>
</reference>
<evidence type="ECO:0008006" key="5">
    <source>
        <dbReference type="Google" id="ProtNLM"/>
    </source>
</evidence>
<dbReference type="PANTHER" id="PTHR43581">
    <property type="entry name" value="ATP/GTP PHOSPHATASE"/>
    <property type="match status" value="1"/>
</dbReference>
<dbReference type="Proteomes" id="UP000034883">
    <property type="component" value="Chromosome"/>
</dbReference>
<dbReference type="PANTHER" id="PTHR43581:SF2">
    <property type="entry name" value="EXCINUCLEASE ATPASE SUBUNIT"/>
    <property type="match status" value="1"/>
</dbReference>